<keyword evidence="2" id="KW-1185">Reference proteome</keyword>
<evidence type="ECO:0000313" key="2">
    <source>
        <dbReference type="Proteomes" id="UP000244248"/>
    </source>
</evidence>
<reference evidence="1 2" key="1">
    <citation type="submission" date="2018-04" db="EMBL/GenBank/DDBJ databases">
        <title>Novel species isolated from glacier.</title>
        <authorList>
            <person name="Liu Q."/>
            <person name="Xin Y.-H."/>
        </authorList>
    </citation>
    <scope>NUCLEOTIDE SEQUENCE [LARGE SCALE GENOMIC DNA]</scope>
    <source>
        <strain evidence="1 2">GT1R17</strain>
    </source>
</reference>
<comment type="caution">
    <text evidence="1">The sequence shown here is derived from an EMBL/GenBank/DDBJ whole genome shotgun (WGS) entry which is preliminary data.</text>
</comment>
<accession>A0A2T5MKL1</accession>
<organism evidence="1 2">
    <name type="scientific">Stenotrophobium rhamnosiphilum</name>
    <dbReference type="NCBI Taxonomy" id="2029166"/>
    <lineage>
        <taxon>Bacteria</taxon>
        <taxon>Pseudomonadati</taxon>
        <taxon>Pseudomonadota</taxon>
        <taxon>Gammaproteobacteria</taxon>
        <taxon>Nevskiales</taxon>
        <taxon>Nevskiaceae</taxon>
        <taxon>Stenotrophobium</taxon>
    </lineage>
</organism>
<dbReference type="AlphaFoldDB" id="A0A2T5MKL1"/>
<dbReference type="Proteomes" id="UP000244248">
    <property type="component" value="Unassembled WGS sequence"/>
</dbReference>
<name>A0A2T5MKL1_9GAMM</name>
<gene>
    <name evidence="1" type="ORF">CJD38_03125</name>
</gene>
<evidence type="ECO:0000313" key="1">
    <source>
        <dbReference type="EMBL" id="PTU33112.1"/>
    </source>
</evidence>
<protein>
    <submittedName>
        <fullName evidence="1">Uncharacterized protein</fullName>
    </submittedName>
</protein>
<proteinExistence type="predicted"/>
<sequence>MDLVTASFKVVGIRPSGERIEIELLIGKPFLNESSPVQQWRCPVSCKPLYGGVINMAGADAVQALCEALKNGFGQLASFKHYGGQLLYDDGTDFSLEYYEFPSSGQNNA</sequence>
<dbReference type="RefSeq" id="WP_107938820.1">
    <property type="nucleotide sequence ID" value="NZ_QANS01000001.1"/>
</dbReference>
<dbReference type="EMBL" id="QANS01000001">
    <property type="protein sequence ID" value="PTU33112.1"/>
    <property type="molecule type" value="Genomic_DNA"/>
</dbReference>
<dbReference type="OrthoDB" id="7067584at2"/>